<evidence type="ECO:0000313" key="2">
    <source>
        <dbReference type="EMBL" id="MBW31558.1"/>
    </source>
</evidence>
<accession>A0A2M3ZT66</accession>
<dbReference type="EMBL" id="GGFM01010807">
    <property type="protein sequence ID" value="MBW31558.1"/>
    <property type="molecule type" value="Transcribed_RNA"/>
</dbReference>
<evidence type="ECO:0000256" key="1">
    <source>
        <dbReference type="SAM" id="SignalP"/>
    </source>
</evidence>
<sequence length="79" mass="8681">MTLLCFRLIYGSTAACASAPDRRTGPDSRHPDCSTREVAHCRRPSGSAAAHRCPSSRAGPPWRYCAVAPCVTESYWPHY</sequence>
<feature type="chain" id="PRO_5014636745" evidence="1">
    <location>
        <begin position="16"/>
        <end position="79"/>
    </location>
</feature>
<proteinExistence type="predicted"/>
<organism evidence="2">
    <name type="scientific">Anopheles braziliensis</name>
    <dbReference type="NCBI Taxonomy" id="58242"/>
    <lineage>
        <taxon>Eukaryota</taxon>
        <taxon>Metazoa</taxon>
        <taxon>Ecdysozoa</taxon>
        <taxon>Arthropoda</taxon>
        <taxon>Hexapoda</taxon>
        <taxon>Insecta</taxon>
        <taxon>Pterygota</taxon>
        <taxon>Neoptera</taxon>
        <taxon>Endopterygota</taxon>
        <taxon>Diptera</taxon>
        <taxon>Nematocera</taxon>
        <taxon>Culicoidea</taxon>
        <taxon>Culicidae</taxon>
        <taxon>Anophelinae</taxon>
        <taxon>Anopheles</taxon>
    </lineage>
</organism>
<dbReference type="AlphaFoldDB" id="A0A2M3ZT66"/>
<protein>
    <submittedName>
        <fullName evidence="2">Putative secreted peptide</fullName>
    </submittedName>
</protein>
<keyword evidence="1" id="KW-0732">Signal</keyword>
<reference evidence="2" key="1">
    <citation type="submission" date="2018-01" db="EMBL/GenBank/DDBJ databases">
        <title>An insight into the sialome of Amazonian anophelines.</title>
        <authorList>
            <person name="Ribeiro J.M."/>
            <person name="Scarpassa V."/>
            <person name="Calvo E."/>
        </authorList>
    </citation>
    <scope>NUCLEOTIDE SEQUENCE</scope>
    <source>
        <tissue evidence="2">Salivary glands</tissue>
    </source>
</reference>
<feature type="signal peptide" evidence="1">
    <location>
        <begin position="1"/>
        <end position="15"/>
    </location>
</feature>
<name>A0A2M3ZT66_9DIPT</name>